<dbReference type="Proteomes" id="UP000647416">
    <property type="component" value="Unassembled WGS sequence"/>
</dbReference>
<sequence length="52" mass="6088">MKKSKILCKTVHIKDLSDEKIYTPREYKENAELKKFVNKKISESIAKTLGDF</sequence>
<comment type="caution">
    <text evidence="1">The sequence shown here is derived from an EMBL/GenBank/DDBJ whole genome shotgun (WGS) entry which is preliminary data.</text>
</comment>
<dbReference type="AlphaFoldDB" id="A0A926F7D9"/>
<name>A0A926F7D9_9FIRM</name>
<keyword evidence="2" id="KW-1185">Reference proteome</keyword>
<evidence type="ECO:0000313" key="1">
    <source>
        <dbReference type="EMBL" id="MBC8596081.1"/>
    </source>
</evidence>
<accession>A0A926F7D9</accession>
<reference evidence="1" key="1">
    <citation type="submission" date="2020-08" db="EMBL/GenBank/DDBJ databases">
        <title>Genome public.</title>
        <authorList>
            <person name="Liu C."/>
            <person name="Sun Q."/>
        </authorList>
    </citation>
    <scope>NUCLEOTIDE SEQUENCE</scope>
    <source>
        <strain evidence="1">NSJ-50</strain>
    </source>
</reference>
<proteinExistence type="predicted"/>
<dbReference type="RefSeq" id="WP_262431635.1">
    <property type="nucleotide sequence ID" value="NZ_JACRTE010000003.1"/>
</dbReference>
<organism evidence="1 2">
    <name type="scientific">Qingrenia yutianensis</name>
    <dbReference type="NCBI Taxonomy" id="2763676"/>
    <lineage>
        <taxon>Bacteria</taxon>
        <taxon>Bacillati</taxon>
        <taxon>Bacillota</taxon>
        <taxon>Clostridia</taxon>
        <taxon>Eubacteriales</taxon>
        <taxon>Oscillospiraceae</taxon>
        <taxon>Qingrenia</taxon>
    </lineage>
</organism>
<gene>
    <name evidence="1" type="ORF">H8706_04255</name>
</gene>
<dbReference type="EMBL" id="JACRTE010000003">
    <property type="protein sequence ID" value="MBC8596081.1"/>
    <property type="molecule type" value="Genomic_DNA"/>
</dbReference>
<evidence type="ECO:0000313" key="2">
    <source>
        <dbReference type="Proteomes" id="UP000647416"/>
    </source>
</evidence>
<protein>
    <submittedName>
        <fullName evidence="1">Uncharacterized protein</fullName>
    </submittedName>
</protein>